<name>A0A6G0WFI0_9STRA</name>
<dbReference type="PRINTS" id="PR00722">
    <property type="entry name" value="CHYMOTRYPSIN"/>
</dbReference>
<dbReference type="InterPro" id="IPR009003">
    <property type="entry name" value="Peptidase_S1_PA"/>
</dbReference>
<proteinExistence type="inferred from homology"/>
<evidence type="ECO:0000313" key="7">
    <source>
        <dbReference type="EMBL" id="KAF0725474.1"/>
    </source>
</evidence>
<keyword evidence="5" id="KW-0325">Glycoprotein</keyword>
<dbReference type="PROSITE" id="PS50240">
    <property type="entry name" value="TRYPSIN_DOM"/>
    <property type="match status" value="1"/>
</dbReference>
<dbReference type="GO" id="GO:0006508">
    <property type="term" value="P:proteolysis"/>
    <property type="evidence" value="ECO:0007669"/>
    <property type="project" value="InterPro"/>
</dbReference>
<dbReference type="SUPFAM" id="SSF50494">
    <property type="entry name" value="Trypsin-like serine proteases"/>
    <property type="match status" value="1"/>
</dbReference>
<dbReference type="Gene3D" id="2.40.10.10">
    <property type="entry name" value="Trypsin-like serine proteases"/>
    <property type="match status" value="1"/>
</dbReference>
<evidence type="ECO:0000256" key="2">
    <source>
        <dbReference type="ARBA" id="ARBA00022729"/>
    </source>
</evidence>
<sequence>MCMGILIAPRYVLTTALCAKYNPKWVTINSTFRSGGDGEHIPILSSVVHPKYHLQSLTYDIAVLLLGRPSTNTPATLTFDSYEPGTEGIMRDFGQVNANGDFPYVLREARGTITSIADCNQKYDVQHHFQEDMMCVVGLTPCTGDNGGPLVVINKEGQEVVVVLESWRSPDCNGPYGGYTRLSASQDFIKPFLPGEDVCKRALERPSLKAIDDSLLA</sequence>
<evidence type="ECO:0000256" key="1">
    <source>
        <dbReference type="ARBA" id="ARBA00007664"/>
    </source>
</evidence>
<reference evidence="7 8" key="1">
    <citation type="submission" date="2019-07" db="EMBL/GenBank/DDBJ databases">
        <title>Genomics analysis of Aphanomyces spp. identifies a new class of oomycete effector associated with host adaptation.</title>
        <authorList>
            <person name="Gaulin E."/>
        </authorList>
    </citation>
    <scope>NUCLEOTIDE SEQUENCE [LARGE SCALE GENOMIC DNA]</scope>
    <source>
        <strain evidence="7 8">ATCC 201684</strain>
    </source>
</reference>
<dbReference type="EMBL" id="VJMJ01000241">
    <property type="protein sequence ID" value="KAF0725474.1"/>
    <property type="molecule type" value="Genomic_DNA"/>
</dbReference>
<organism evidence="7 8">
    <name type="scientific">Aphanomyces euteiches</name>
    <dbReference type="NCBI Taxonomy" id="100861"/>
    <lineage>
        <taxon>Eukaryota</taxon>
        <taxon>Sar</taxon>
        <taxon>Stramenopiles</taxon>
        <taxon>Oomycota</taxon>
        <taxon>Saprolegniomycetes</taxon>
        <taxon>Saprolegniales</taxon>
        <taxon>Verrucalvaceae</taxon>
        <taxon>Aphanomyces</taxon>
    </lineage>
</organism>
<feature type="domain" description="Peptidase S1" evidence="6">
    <location>
        <begin position="1"/>
        <end position="194"/>
    </location>
</feature>
<evidence type="ECO:0000256" key="5">
    <source>
        <dbReference type="ARBA" id="ARBA00023180"/>
    </source>
</evidence>
<keyword evidence="2" id="KW-0732">Signal</keyword>
<dbReference type="PANTHER" id="PTHR24276:SF98">
    <property type="entry name" value="FI18310P1-RELATED"/>
    <property type="match status" value="1"/>
</dbReference>
<evidence type="ECO:0000313" key="8">
    <source>
        <dbReference type="Proteomes" id="UP000481153"/>
    </source>
</evidence>
<comment type="similarity">
    <text evidence="1">Belongs to the peptidase S1 family.</text>
</comment>
<dbReference type="Pfam" id="PF00089">
    <property type="entry name" value="Trypsin"/>
    <property type="match status" value="1"/>
</dbReference>
<dbReference type="Proteomes" id="UP000481153">
    <property type="component" value="Unassembled WGS sequence"/>
</dbReference>
<evidence type="ECO:0000256" key="4">
    <source>
        <dbReference type="ARBA" id="ARBA00023157"/>
    </source>
</evidence>
<dbReference type="InterPro" id="IPR001314">
    <property type="entry name" value="Peptidase_S1A"/>
</dbReference>
<dbReference type="InterPro" id="IPR043504">
    <property type="entry name" value="Peptidase_S1_PA_chymotrypsin"/>
</dbReference>
<dbReference type="AlphaFoldDB" id="A0A6G0WFI0"/>
<dbReference type="InterPro" id="IPR050430">
    <property type="entry name" value="Peptidase_S1"/>
</dbReference>
<keyword evidence="3" id="KW-0843">Virulence</keyword>
<comment type="caution">
    <text evidence="7">The sequence shown here is derived from an EMBL/GenBank/DDBJ whole genome shotgun (WGS) entry which is preliminary data.</text>
</comment>
<dbReference type="VEuPathDB" id="FungiDB:AeMF1_002562"/>
<dbReference type="GO" id="GO:0004252">
    <property type="term" value="F:serine-type endopeptidase activity"/>
    <property type="evidence" value="ECO:0007669"/>
    <property type="project" value="InterPro"/>
</dbReference>
<keyword evidence="4" id="KW-1015">Disulfide bond</keyword>
<evidence type="ECO:0000259" key="6">
    <source>
        <dbReference type="PROSITE" id="PS50240"/>
    </source>
</evidence>
<protein>
    <recommendedName>
        <fullName evidence="6">Peptidase S1 domain-containing protein</fullName>
    </recommendedName>
</protein>
<dbReference type="InterPro" id="IPR001254">
    <property type="entry name" value="Trypsin_dom"/>
</dbReference>
<keyword evidence="8" id="KW-1185">Reference proteome</keyword>
<gene>
    <name evidence="7" type="ORF">Ae201684_016037</name>
</gene>
<accession>A0A6G0WFI0</accession>
<dbReference type="PANTHER" id="PTHR24276">
    <property type="entry name" value="POLYSERASE-RELATED"/>
    <property type="match status" value="1"/>
</dbReference>
<dbReference type="SMART" id="SM00020">
    <property type="entry name" value="Tryp_SPc"/>
    <property type="match status" value="1"/>
</dbReference>
<evidence type="ECO:0000256" key="3">
    <source>
        <dbReference type="ARBA" id="ARBA00023026"/>
    </source>
</evidence>